<evidence type="ECO:0000313" key="2">
    <source>
        <dbReference type="EMBL" id="CAD8090219.1"/>
    </source>
</evidence>
<gene>
    <name evidence="2" type="ORF">PPRIM_AZ9-3.1.T0850157</name>
</gene>
<dbReference type="AlphaFoldDB" id="A0A8S1NFZ8"/>
<feature type="compositionally biased region" description="Low complexity" evidence="1">
    <location>
        <begin position="54"/>
        <end position="63"/>
    </location>
</feature>
<reference evidence="2" key="1">
    <citation type="submission" date="2021-01" db="EMBL/GenBank/DDBJ databases">
        <authorList>
            <consortium name="Genoscope - CEA"/>
            <person name="William W."/>
        </authorList>
    </citation>
    <scope>NUCLEOTIDE SEQUENCE</scope>
</reference>
<feature type="region of interest" description="Disordered" evidence="1">
    <location>
        <begin position="120"/>
        <end position="152"/>
    </location>
</feature>
<evidence type="ECO:0000313" key="3">
    <source>
        <dbReference type="Proteomes" id="UP000688137"/>
    </source>
</evidence>
<protein>
    <submittedName>
        <fullName evidence="2">Uncharacterized protein</fullName>
    </submittedName>
</protein>
<feature type="region of interest" description="Disordered" evidence="1">
    <location>
        <begin position="54"/>
        <end position="75"/>
    </location>
</feature>
<feature type="compositionally biased region" description="Polar residues" evidence="1">
    <location>
        <begin position="121"/>
        <end position="134"/>
    </location>
</feature>
<dbReference type="EMBL" id="CAJJDM010000088">
    <property type="protein sequence ID" value="CAD8090219.1"/>
    <property type="molecule type" value="Genomic_DNA"/>
</dbReference>
<organism evidence="2 3">
    <name type="scientific">Paramecium primaurelia</name>
    <dbReference type="NCBI Taxonomy" id="5886"/>
    <lineage>
        <taxon>Eukaryota</taxon>
        <taxon>Sar</taxon>
        <taxon>Alveolata</taxon>
        <taxon>Ciliophora</taxon>
        <taxon>Intramacronucleata</taxon>
        <taxon>Oligohymenophorea</taxon>
        <taxon>Peniculida</taxon>
        <taxon>Parameciidae</taxon>
        <taxon>Paramecium</taxon>
    </lineage>
</organism>
<evidence type="ECO:0000256" key="1">
    <source>
        <dbReference type="SAM" id="MobiDB-lite"/>
    </source>
</evidence>
<proteinExistence type="predicted"/>
<dbReference type="Proteomes" id="UP000688137">
    <property type="component" value="Unassembled WGS sequence"/>
</dbReference>
<comment type="caution">
    <text evidence="2">The sequence shown here is derived from an EMBL/GenBank/DDBJ whole genome shotgun (WGS) entry which is preliminary data.</text>
</comment>
<sequence length="348" mass="40799">MGVQCSQTQNSMVIFQSLHSFDEKEQQNHHQASQTLKYSFPQKQILEMNKTKLQLQQEQNHPQQPEDPGSPMQALSEQSFEICELTQFNNSCPTTIRISRQYPNEFTIQPNKTLSIKKINFSPSKQNKPYNQKQKGIIKKSRYSDSQSPNSSQTIKSVRFLITEQVRPERKLIRSKSLSRRQSSKRLNQSTIYSNRDQSLYYKIEFLIFKDEHNGCLVKLYHFKTISHAIVPNKFNYIKQYFHKHSPILVSAREEENEFSCNNDLEEMTGRTRSKTQGTKNTLKPNKHQDLTEQLDLAIKPKGLLKNRCNKETQSQKRVSFSIPSRCTLEYRQIVQTAINKYQVKQKQ</sequence>
<keyword evidence="3" id="KW-1185">Reference proteome</keyword>
<accession>A0A8S1NFZ8</accession>
<name>A0A8S1NFZ8_PARPR</name>